<proteinExistence type="predicted"/>
<evidence type="ECO:0000313" key="3">
    <source>
        <dbReference type="Proteomes" id="UP000285710"/>
    </source>
</evidence>
<dbReference type="Proteomes" id="UP000285710">
    <property type="component" value="Unassembled WGS sequence"/>
</dbReference>
<dbReference type="EMBL" id="SAUW01000004">
    <property type="protein sequence ID" value="RWR13879.1"/>
    <property type="molecule type" value="Genomic_DNA"/>
</dbReference>
<gene>
    <name evidence="2" type="ORF">D2T33_05655</name>
</gene>
<accession>A0A443J0B9</accession>
<dbReference type="GO" id="GO:0016740">
    <property type="term" value="F:transferase activity"/>
    <property type="evidence" value="ECO:0007669"/>
    <property type="project" value="UniProtKB-KW"/>
</dbReference>
<name>A0A443J0B9_9RHOB</name>
<reference evidence="2 3" key="2">
    <citation type="submission" date="2019-01" db="EMBL/GenBank/DDBJ databases">
        <authorList>
            <person name="Li Y."/>
        </authorList>
    </citation>
    <scope>NUCLEOTIDE SEQUENCE [LARGE SCALE GENOMIC DNA]</scope>
    <source>
        <strain evidence="2 3">2D-5</strain>
    </source>
</reference>
<dbReference type="InterPro" id="IPR002575">
    <property type="entry name" value="Aminoglycoside_PTrfase"/>
</dbReference>
<reference evidence="2 3" key="1">
    <citation type="submission" date="2019-01" db="EMBL/GenBank/DDBJ databases">
        <title>Sinorhodobacter populi sp. nov. isolated from the symptomatic bark tissue of Populus euramericana canker.</title>
        <authorList>
            <person name="Xu G."/>
        </authorList>
    </citation>
    <scope>NUCLEOTIDE SEQUENCE [LARGE SCALE GENOMIC DNA]</scope>
    <source>
        <strain evidence="2 3">2D-5</strain>
    </source>
</reference>
<dbReference type="Pfam" id="PF01636">
    <property type="entry name" value="APH"/>
    <property type="match status" value="1"/>
</dbReference>
<dbReference type="SUPFAM" id="SSF56112">
    <property type="entry name" value="Protein kinase-like (PK-like)"/>
    <property type="match status" value="1"/>
</dbReference>
<feature type="domain" description="Aminoglycoside phosphotransferase" evidence="1">
    <location>
        <begin position="26"/>
        <end position="249"/>
    </location>
</feature>
<dbReference type="Gene3D" id="3.90.1200.10">
    <property type="match status" value="1"/>
</dbReference>
<sequence length="335" mass="36204">MWCLPVTDAIDAFLAAAGWGDAARRDLAGDASARRYERLSRGTDRAVLMISPSPSEVSRFAQVGSWLLDHGFSAPRIFAMEAGAGLMLIEDLGDDLLSTILARAPDREAALYAEVTAFLLALHRLEPPAFVAPLDGPALGQLTELTADWAPVLSTDAARALPEAIARHYAALNDLPPVLSLRDFHAQNALWLPDRVGVARLGLLDFQDAVAAHPAYDLVSALQDVRRAVSPATETREIARYTAARGLDPDRFAAAYALLGAQRALRIHGVFARLCLAGGKAHYVDFMPLNWANLSRDLEHPALADIAALVRATYAPPTPEMMERLKDRCATCPTP</sequence>
<dbReference type="AlphaFoldDB" id="A0A443J0B9"/>
<keyword evidence="3" id="KW-1185">Reference proteome</keyword>
<comment type="caution">
    <text evidence="2">The sequence shown here is derived from an EMBL/GenBank/DDBJ whole genome shotgun (WGS) entry which is preliminary data.</text>
</comment>
<protein>
    <submittedName>
        <fullName evidence="2">Aminoglycoside phosphotransferase</fullName>
    </submittedName>
</protein>
<dbReference type="Gene3D" id="3.30.200.20">
    <property type="entry name" value="Phosphorylase Kinase, domain 1"/>
    <property type="match status" value="1"/>
</dbReference>
<keyword evidence="2" id="KW-0808">Transferase</keyword>
<evidence type="ECO:0000313" key="2">
    <source>
        <dbReference type="EMBL" id="RWR13879.1"/>
    </source>
</evidence>
<dbReference type="InterPro" id="IPR011009">
    <property type="entry name" value="Kinase-like_dom_sf"/>
</dbReference>
<organism evidence="2 3">
    <name type="scientific">Paenirhodobacter populi</name>
    <dbReference type="NCBI Taxonomy" id="2306993"/>
    <lineage>
        <taxon>Bacteria</taxon>
        <taxon>Pseudomonadati</taxon>
        <taxon>Pseudomonadota</taxon>
        <taxon>Alphaproteobacteria</taxon>
        <taxon>Rhodobacterales</taxon>
        <taxon>Rhodobacter group</taxon>
        <taxon>Paenirhodobacter</taxon>
    </lineage>
</organism>
<evidence type="ECO:0000259" key="1">
    <source>
        <dbReference type="Pfam" id="PF01636"/>
    </source>
</evidence>